<dbReference type="Proteomes" id="UP000004994">
    <property type="component" value="Chromosome 9"/>
</dbReference>
<dbReference type="Gramene" id="Solyc09g061375.1.1">
    <property type="protein sequence ID" value="Solyc09g061375.1.1"/>
    <property type="gene ID" value="Solyc09g061375.1"/>
</dbReference>
<evidence type="ECO:0000313" key="3">
    <source>
        <dbReference type="EnsemblPlants" id="Solyc09g061375.1.1"/>
    </source>
</evidence>
<evidence type="ECO:0000259" key="2">
    <source>
        <dbReference type="PROSITE" id="PS50158"/>
    </source>
</evidence>
<reference evidence="3" key="2">
    <citation type="submission" date="2019-01" db="UniProtKB">
        <authorList>
            <consortium name="EnsemblPlants"/>
        </authorList>
    </citation>
    <scope>IDENTIFICATION</scope>
    <source>
        <strain evidence="3">cv. Heinz 1706</strain>
    </source>
</reference>
<dbReference type="GO" id="GO:0003676">
    <property type="term" value="F:nucleic acid binding"/>
    <property type="evidence" value="ECO:0007669"/>
    <property type="project" value="InterPro"/>
</dbReference>
<dbReference type="InParanoid" id="A0A3Q7I4E9"/>
<dbReference type="InterPro" id="IPR013103">
    <property type="entry name" value="RVT_2"/>
</dbReference>
<keyword evidence="1" id="KW-0862">Zinc</keyword>
<organism evidence="3">
    <name type="scientific">Solanum lycopersicum</name>
    <name type="common">Tomato</name>
    <name type="synonym">Lycopersicon esculentum</name>
    <dbReference type="NCBI Taxonomy" id="4081"/>
    <lineage>
        <taxon>Eukaryota</taxon>
        <taxon>Viridiplantae</taxon>
        <taxon>Streptophyta</taxon>
        <taxon>Embryophyta</taxon>
        <taxon>Tracheophyta</taxon>
        <taxon>Spermatophyta</taxon>
        <taxon>Magnoliopsida</taxon>
        <taxon>eudicotyledons</taxon>
        <taxon>Gunneridae</taxon>
        <taxon>Pentapetalae</taxon>
        <taxon>asterids</taxon>
        <taxon>lamiids</taxon>
        <taxon>Solanales</taxon>
        <taxon>Solanaceae</taxon>
        <taxon>Solanoideae</taxon>
        <taxon>Solaneae</taxon>
        <taxon>Solanum</taxon>
        <taxon>Solanum subgen. Lycopersicon</taxon>
    </lineage>
</organism>
<keyword evidence="4" id="KW-1185">Reference proteome</keyword>
<protein>
    <recommendedName>
        <fullName evidence="2">CCHC-type domain-containing protein</fullName>
    </recommendedName>
</protein>
<dbReference type="InterPro" id="IPR054722">
    <property type="entry name" value="PolX-like_BBD"/>
</dbReference>
<dbReference type="AlphaFoldDB" id="A0A3Q7I4E9"/>
<dbReference type="GO" id="GO:0008270">
    <property type="term" value="F:zinc ion binding"/>
    <property type="evidence" value="ECO:0007669"/>
    <property type="project" value="UniProtKB-KW"/>
</dbReference>
<feature type="domain" description="CCHC-type" evidence="2">
    <location>
        <begin position="19"/>
        <end position="34"/>
    </location>
</feature>
<dbReference type="Gene3D" id="4.10.60.10">
    <property type="entry name" value="Zinc finger, CCHC-type"/>
    <property type="match status" value="1"/>
</dbReference>
<evidence type="ECO:0000256" key="1">
    <source>
        <dbReference type="PROSITE-ProRule" id="PRU00047"/>
    </source>
</evidence>
<dbReference type="EnsemblPlants" id="Solyc09g061375.1.1">
    <property type="protein sequence ID" value="Solyc09g061375.1.1"/>
    <property type="gene ID" value="Solyc09g061375.1"/>
</dbReference>
<keyword evidence="1" id="KW-0863">Zinc-finger</keyword>
<keyword evidence="1" id="KW-0479">Metal-binding</keyword>
<dbReference type="Pfam" id="PF07727">
    <property type="entry name" value="RVT_2"/>
    <property type="match status" value="1"/>
</dbReference>
<dbReference type="Pfam" id="PF00098">
    <property type="entry name" value="zf-CCHC"/>
    <property type="match status" value="1"/>
</dbReference>
<dbReference type="InterPro" id="IPR001878">
    <property type="entry name" value="Znf_CCHC"/>
</dbReference>
<name>A0A3Q7I4E9_SOLLC</name>
<dbReference type="Pfam" id="PF22936">
    <property type="entry name" value="Pol_BBD"/>
    <property type="match status" value="1"/>
</dbReference>
<dbReference type="SUPFAM" id="SSF57756">
    <property type="entry name" value="Retrovirus zinc finger-like domains"/>
    <property type="match status" value="1"/>
</dbReference>
<dbReference type="InterPro" id="IPR036875">
    <property type="entry name" value="Znf_CCHC_sf"/>
</dbReference>
<evidence type="ECO:0000313" key="4">
    <source>
        <dbReference type="Proteomes" id="UP000004994"/>
    </source>
</evidence>
<reference evidence="3" key="1">
    <citation type="journal article" date="2012" name="Nature">
        <title>The tomato genome sequence provides insights into fleshy fruit evolution.</title>
        <authorList>
            <consortium name="Tomato Genome Consortium"/>
        </authorList>
    </citation>
    <scope>NUCLEOTIDE SEQUENCE [LARGE SCALE GENOMIC DNA]</scope>
    <source>
        <strain evidence="3">cv. Heinz 1706</strain>
    </source>
</reference>
<sequence>MRTKKGRSKSRSRLSKDECAFCREKGHWKKDCPKLNSKAKPNNGKAVMDSNVADYDDSDYSLVITDQSKSSDVWLMDAACKGECGVIHTANNNPLTAYGVGSIRLRNHDGLSRTLKDVRYVPDLKKNLISVGDLESKGFKVIANNGVMRICSGALVVEFEGKIIFPTQGSNEETTENFPLEREPVEEELEDNSFIYFLLYVDDMLIASKSKEEIEKLKNQLRKEFEMKDLGEAKKILAWR</sequence>
<accession>A0A3Q7I4E9</accession>
<dbReference type="PROSITE" id="PS50158">
    <property type="entry name" value="ZF_CCHC"/>
    <property type="match status" value="1"/>
</dbReference>
<proteinExistence type="predicted"/>